<evidence type="ECO:0000256" key="9">
    <source>
        <dbReference type="ARBA" id="ARBA00023242"/>
    </source>
</evidence>
<evidence type="ECO:0000256" key="7">
    <source>
        <dbReference type="ARBA" id="ARBA00023015"/>
    </source>
</evidence>
<evidence type="ECO:0000259" key="13">
    <source>
        <dbReference type="Pfam" id="PF04153"/>
    </source>
</evidence>
<reference evidence="14 15" key="1">
    <citation type="submission" date="2016-07" db="EMBL/GenBank/DDBJ databases">
        <title>Pervasive Adenine N6-methylation of Active Genes in Fungi.</title>
        <authorList>
            <consortium name="DOE Joint Genome Institute"/>
            <person name="Mondo S.J."/>
            <person name="Dannebaum R.O."/>
            <person name="Kuo R.C."/>
            <person name="Labutti K."/>
            <person name="Haridas S."/>
            <person name="Kuo A."/>
            <person name="Salamov A."/>
            <person name="Ahrendt S.R."/>
            <person name="Lipzen A."/>
            <person name="Sullivan W."/>
            <person name="Andreopoulos W.B."/>
            <person name="Clum A."/>
            <person name="Lindquist E."/>
            <person name="Daum C."/>
            <person name="Ramamoorthy G.K."/>
            <person name="Gryganskyi A."/>
            <person name="Culley D."/>
            <person name="Magnuson J.K."/>
            <person name="James T.Y."/>
            <person name="O'Malley M.A."/>
            <person name="Stajich J.E."/>
            <person name="Spatafora J.W."/>
            <person name="Visel A."/>
            <person name="Grigoriev I.V."/>
        </authorList>
    </citation>
    <scope>NUCLEOTIDE SEQUENCE [LARGE SCALE GENOMIC DNA]</scope>
    <source>
        <strain evidence="14 15">NRRL 2496</strain>
    </source>
</reference>
<comment type="caution">
    <text evidence="14">The sequence shown here is derived from an EMBL/GenBank/DDBJ whole genome shotgun (WGS) entry which is preliminary data.</text>
</comment>
<keyword evidence="5 10" id="KW-0678">Repressor</keyword>
<dbReference type="GO" id="GO:0005634">
    <property type="term" value="C:nucleus"/>
    <property type="evidence" value="ECO:0007669"/>
    <property type="project" value="UniProtKB-SubCell"/>
</dbReference>
<organism evidence="14 15">
    <name type="scientific">Syncephalastrum racemosum</name>
    <name type="common">Filamentous fungus</name>
    <dbReference type="NCBI Taxonomy" id="13706"/>
    <lineage>
        <taxon>Eukaryota</taxon>
        <taxon>Fungi</taxon>
        <taxon>Fungi incertae sedis</taxon>
        <taxon>Mucoromycota</taxon>
        <taxon>Mucoromycotina</taxon>
        <taxon>Mucoromycetes</taxon>
        <taxon>Mucorales</taxon>
        <taxon>Syncephalastraceae</taxon>
        <taxon>Syncephalastrum</taxon>
    </lineage>
</organism>
<dbReference type="GO" id="GO:0000289">
    <property type="term" value="P:nuclear-transcribed mRNA poly(A) tail shortening"/>
    <property type="evidence" value="ECO:0007669"/>
    <property type="project" value="EnsemblFungi"/>
</dbReference>
<keyword evidence="4 10" id="KW-0963">Cytoplasm</keyword>
<gene>
    <name evidence="14" type="ORF">BCR43DRAFT_449107</name>
</gene>
<feature type="region of interest" description="Disordered" evidence="11">
    <location>
        <begin position="243"/>
        <end position="457"/>
    </location>
</feature>
<dbReference type="Pfam" id="PF04065">
    <property type="entry name" value="Not3"/>
    <property type="match status" value="1"/>
</dbReference>
<evidence type="ECO:0000256" key="8">
    <source>
        <dbReference type="ARBA" id="ARBA00023163"/>
    </source>
</evidence>
<evidence type="ECO:0000256" key="10">
    <source>
        <dbReference type="PIRNR" id="PIRNR005290"/>
    </source>
</evidence>
<dbReference type="FunCoup" id="A0A1X2HRV9">
    <property type="interactions" value="571"/>
</dbReference>
<feature type="domain" description="NOT2/NOT3/NOT5 C-terminal" evidence="13">
    <location>
        <begin position="493"/>
        <end position="620"/>
    </location>
</feature>
<dbReference type="Pfam" id="PF04153">
    <property type="entry name" value="NOT2_3_5_C"/>
    <property type="match status" value="1"/>
</dbReference>
<evidence type="ECO:0000256" key="6">
    <source>
        <dbReference type="ARBA" id="ARBA00022553"/>
    </source>
</evidence>
<evidence type="ECO:0000256" key="3">
    <source>
        <dbReference type="ARBA" id="ARBA00007682"/>
    </source>
</evidence>
<dbReference type="OMA" id="YKPQTPY"/>
<feature type="compositionally biased region" description="Polar residues" evidence="11">
    <location>
        <begin position="439"/>
        <end position="448"/>
    </location>
</feature>
<dbReference type="GO" id="GO:0030015">
    <property type="term" value="C:CCR4-NOT core complex"/>
    <property type="evidence" value="ECO:0007669"/>
    <property type="project" value="UniProtKB-UniRule"/>
</dbReference>
<dbReference type="Proteomes" id="UP000242180">
    <property type="component" value="Unassembled WGS sequence"/>
</dbReference>
<comment type="subcellular location">
    <subcellularLocation>
        <location evidence="2 10">Cytoplasm</location>
    </subcellularLocation>
    <subcellularLocation>
        <location evidence="1 10">Nucleus</location>
    </subcellularLocation>
</comment>
<keyword evidence="9 10" id="KW-0539">Nucleus</keyword>
<dbReference type="GO" id="GO:0000932">
    <property type="term" value="C:P-body"/>
    <property type="evidence" value="ECO:0007669"/>
    <property type="project" value="UniProtKB-UniRule"/>
</dbReference>
<keyword evidence="8 10" id="KW-0804">Transcription</keyword>
<dbReference type="InterPro" id="IPR038635">
    <property type="entry name" value="CCR4-NOT_su2/3/5_C_sf"/>
</dbReference>
<feature type="compositionally biased region" description="Low complexity" evidence="11">
    <location>
        <begin position="391"/>
        <end position="400"/>
    </location>
</feature>
<evidence type="ECO:0000256" key="4">
    <source>
        <dbReference type="ARBA" id="ARBA00022490"/>
    </source>
</evidence>
<sequence length="623" mass="71806">MSMKKLQTEIDRVLKKVSEGVETFETIFDKIQATSNMNQKEKYEQDLKKEIKKLQRLRDQIKTWISSNEIKDKKQLVENRKLIESQMERFKAIEKEMKTKAYSKEGLLQKEKMDPKEKEKLDTCDWITTTVDELSRQIEMAEAELETLQGTTKRGKKDHSKAERVAELERHIDRNKWHIQRLELTLRLLENDHLPPERVVSIKDSVQYYVECNLEPDFEDDEFLYDDLNLEEEEELYAIGTTEEYYAGHDEKPEPLDEKTSKRSAREKEKEEKKEKDDESLSSSRTSKTQPSPKPEKTDPSPSPQEEAKVVSPRKSVTATPITSKTTPEASHAPAPLTGLKYAQAAAAGVDTKKDDKHDKPIENAWAEPPKIIDQAKHTPTQPSIDAKRVQSPASASSSITGGGAAGQQQQQQQQSLLASQYPAAGKAVGSSHLRDAQLPSSADMQSQPPLPDMTDARLPMSLADLAPAFEAVKAKGAGNGDLLYTHQMLEASLQHIPDLIDSERPKVYQPRNPYPTPSFYPQQQLPIFDNPALFEKFDMDALFFIFYYQQGTYQQYLAAKELKKQSWRFHKKYLTWFQRHEEPKLITEEYEQGTYIYFDYEGAWCQRKKTEFRFEYRYLEEA</sequence>
<comment type="similarity">
    <text evidence="3 10">Belongs to the CNOT2/3/5 family.</text>
</comment>
<keyword evidence="7 10" id="KW-0805">Transcription regulation</keyword>
<feature type="compositionally biased region" description="Low complexity" evidence="11">
    <location>
        <begin position="407"/>
        <end position="425"/>
    </location>
</feature>
<dbReference type="GO" id="GO:0006355">
    <property type="term" value="P:regulation of DNA-templated transcription"/>
    <property type="evidence" value="ECO:0007669"/>
    <property type="project" value="InterPro"/>
</dbReference>
<keyword evidence="10" id="KW-0010">Activator</keyword>
<dbReference type="FunFam" id="2.30.30.1020:FF:000006">
    <property type="entry name" value="CCR4-NOT transcription complex, subunit 3"/>
    <property type="match status" value="1"/>
</dbReference>
<dbReference type="PANTHER" id="PTHR23326">
    <property type="entry name" value="CCR4 NOT-RELATED"/>
    <property type="match status" value="1"/>
</dbReference>
<dbReference type="AlphaFoldDB" id="A0A1X2HRV9"/>
<evidence type="ECO:0000259" key="12">
    <source>
        <dbReference type="Pfam" id="PF04065"/>
    </source>
</evidence>
<dbReference type="Gene3D" id="2.30.30.1020">
    <property type="entry name" value="CCR4-NOT complex subunit 2/3/5, C-terminal domain"/>
    <property type="match status" value="1"/>
</dbReference>
<evidence type="ECO:0000256" key="11">
    <source>
        <dbReference type="SAM" id="MobiDB-lite"/>
    </source>
</evidence>
<evidence type="ECO:0000256" key="2">
    <source>
        <dbReference type="ARBA" id="ARBA00004496"/>
    </source>
</evidence>
<evidence type="ECO:0000313" key="14">
    <source>
        <dbReference type="EMBL" id="ORZ02317.1"/>
    </source>
</evidence>
<dbReference type="InterPro" id="IPR007282">
    <property type="entry name" value="NOT2/3/5_C"/>
</dbReference>
<feature type="compositionally biased region" description="Basic and acidic residues" evidence="11">
    <location>
        <begin position="246"/>
        <end position="279"/>
    </location>
</feature>
<dbReference type="InterPro" id="IPR007207">
    <property type="entry name" value="Not_N"/>
</dbReference>
<dbReference type="STRING" id="13706.A0A1X2HRV9"/>
<feature type="compositionally biased region" description="Polar residues" evidence="11">
    <location>
        <begin position="315"/>
        <end position="329"/>
    </location>
</feature>
<comment type="function">
    <text evidence="10">Acts as component of the CCR4-NOT core complex, which in the nucleus seems to be a general transcription factor, and in the cytoplasm the major mRNA deadenylase involved in mRNA turnover. The NOT protein subcomplex negatively regulates the basal and activated transcription of many genes. Preferentially affects TC-type TATA element-dependent transcription. Could directly or indirectly inhibit component(s) of the general transcription machinery.</text>
</comment>
<protein>
    <recommendedName>
        <fullName evidence="10">General negative regulator of transcription subunit</fullName>
    </recommendedName>
</protein>
<dbReference type="PIRSF" id="PIRSF005290">
    <property type="entry name" value="NOT_su_3_5"/>
    <property type="match status" value="1"/>
</dbReference>
<dbReference type="EMBL" id="MCGN01000001">
    <property type="protein sequence ID" value="ORZ02317.1"/>
    <property type="molecule type" value="Genomic_DNA"/>
</dbReference>
<name>A0A1X2HRV9_SYNRA</name>
<accession>A0A1X2HRV9</accession>
<dbReference type="OrthoDB" id="293823at2759"/>
<keyword evidence="15" id="KW-1185">Reference proteome</keyword>
<evidence type="ECO:0000313" key="15">
    <source>
        <dbReference type="Proteomes" id="UP000242180"/>
    </source>
</evidence>
<evidence type="ECO:0000256" key="1">
    <source>
        <dbReference type="ARBA" id="ARBA00004123"/>
    </source>
</evidence>
<evidence type="ECO:0000256" key="5">
    <source>
        <dbReference type="ARBA" id="ARBA00022491"/>
    </source>
</evidence>
<dbReference type="InterPro" id="IPR040168">
    <property type="entry name" value="Not2/3/5"/>
</dbReference>
<proteinExistence type="inferred from homology"/>
<dbReference type="InParanoid" id="A0A1X2HRV9"/>
<feature type="compositionally biased region" description="Basic and acidic residues" evidence="11">
    <location>
        <begin position="351"/>
        <end position="362"/>
    </location>
</feature>
<feature type="domain" description="CCR4-Not complex component Not N-terminal" evidence="12">
    <location>
        <begin position="3"/>
        <end position="231"/>
    </location>
</feature>
<dbReference type="InterPro" id="IPR012270">
    <property type="entry name" value="CCR4-NOT_su3/5"/>
</dbReference>
<keyword evidence="6" id="KW-0597">Phosphoprotein</keyword>